<dbReference type="Gene3D" id="1.10.1410.10">
    <property type="match status" value="2"/>
</dbReference>
<feature type="domain" description="Nrap protein" evidence="8">
    <location>
        <begin position="356"/>
        <end position="513"/>
    </location>
</feature>
<feature type="domain" description="Nrap protein" evidence="7">
    <location>
        <begin position="208"/>
        <end position="350"/>
    </location>
</feature>
<evidence type="ECO:0000259" key="7">
    <source>
        <dbReference type="Pfam" id="PF03813"/>
    </source>
</evidence>
<evidence type="ECO:0000256" key="6">
    <source>
        <dbReference type="SAM" id="MobiDB-lite"/>
    </source>
</evidence>
<dbReference type="HOGENOM" id="CLU_003502_1_0_1"/>
<evidence type="ECO:0000256" key="5">
    <source>
        <dbReference type="RuleBase" id="RU364032"/>
    </source>
</evidence>
<dbReference type="Pfam" id="PF17405">
    <property type="entry name" value="Nrap_D4"/>
    <property type="match status" value="1"/>
</dbReference>
<evidence type="ECO:0000256" key="4">
    <source>
        <dbReference type="ARBA" id="ARBA00023242"/>
    </source>
</evidence>
<keyword evidence="4 5" id="KW-0539">Nucleus</keyword>
<keyword evidence="5" id="KW-0690">Ribosome biogenesis</keyword>
<dbReference type="GO" id="GO:0006364">
    <property type="term" value="P:rRNA processing"/>
    <property type="evidence" value="ECO:0007669"/>
    <property type="project" value="UniProtKB-KW"/>
</dbReference>
<evidence type="ECO:0000259" key="10">
    <source>
        <dbReference type="Pfam" id="PF17405"/>
    </source>
</evidence>
<evidence type="ECO:0000256" key="2">
    <source>
        <dbReference type="ARBA" id="ARBA00006674"/>
    </source>
</evidence>
<keyword evidence="5" id="KW-0698">rRNA processing</keyword>
<feature type="compositionally biased region" description="Acidic residues" evidence="6">
    <location>
        <begin position="26"/>
        <end position="37"/>
    </location>
</feature>
<dbReference type="GO" id="GO:0032040">
    <property type="term" value="C:small-subunit processome"/>
    <property type="evidence" value="ECO:0007669"/>
    <property type="project" value="TreeGrafter"/>
</dbReference>
<dbReference type="PANTHER" id="PTHR17972:SF0">
    <property type="entry name" value="NUCLEOLAR PROTEIN 6"/>
    <property type="match status" value="1"/>
</dbReference>
<dbReference type="InterPro" id="IPR035370">
    <property type="entry name" value="Nrap_D5"/>
</dbReference>
<dbReference type="Pfam" id="PF17407">
    <property type="entry name" value="Nrap_D6"/>
    <property type="match status" value="1"/>
</dbReference>
<evidence type="ECO:0000259" key="12">
    <source>
        <dbReference type="Pfam" id="PF17407"/>
    </source>
</evidence>
<feature type="domain" description="Nrap protein" evidence="11">
    <location>
        <begin position="905"/>
        <end position="1072"/>
    </location>
</feature>
<evidence type="ECO:0000259" key="9">
    <source>
        <dbReference type="Pfam" id="PF17404"/>
    </source>
</evidence>
<evidence type="ECO:0000259" key="11">
    <source>
        <dbReference type="Pfam" id="PF17406"/>
    </source>
</evidence>
<reference evidence="14" key="1">
    <citation type="journal article" date="2014" name="Proc. Natl. Acad. Sci. U.S.A.">
        <title>Extensive sampling of basidiomycete genomes demonstrates inadequacy of the white-rot/brown-rot paradigm for wood decay fungi.</title>
        <authorList>
            <person name="Riley R."/>
            <person name="Salamov A.A."/>
            <person name="Brown D.W."/>
            <person name="Nagy L.G."/>
            <person name="Floudas D."/>
            <person name="Held B.W."/>
            <person name="Levasseur A."/>
            <person name="Lombard V."/>
            <person name="Morin E."/>
            <person name="Otillar R."/>
            <person name="Lindquist E.A."/>
            <person name="Sun H."/>
            <person name="LaButti K.M."/>
            <person name="Schmutz J."/>
            <person name="Jabbour D."/>
            <person name="Luo H."/>
            <person name="Baker S.E."/>
            <person name="Pisabarro A.G."/>
            <person name="Walton J.D."/>
            <person name="Blanchette R.A."/>
            <person name="Henrissat B."/>
            <person name="Martin F."/>
            <person name="Cullen D."/>
            <person name="Hibbett D.S."/>
            <person name="Grigoriev I.V."/>
        </authorList>
    </citation>
    <scope>NUCLEOTIDE SEQUENCE [LARGE SCALE GENOMIC DNA]</scope>
    <source>
        <strain evidence="14">FD-172 SS1</strain>
    </source>
</reference>
<dbReference type="Pfam" id="PF17406">
    <property type="entry name" value="Nrap_D5"/>
    <property type="match status" value="1"/>
</dbReference>
<evidence type="ECO:0000259" key="8">
    <source>
        <dbReference type="Pfam" id="PF17403"/>
    </source>
</evidence>
<dbReference type="InParanoid" id="A0A067MPM9"/>
<comment type="subcellular location">
    <subcellularLocation>
        <location evidence="1 5">Nucleus</location>
        <location evidence="1 5">Nucleolus</location>
    </subcellularLocation>
</comment>
<dbReference type="Gene3D" id="3.30.70.3030">
    <property type="match status" value="1"/>
</dbReference>
<name>A0A067MPM9_BOTB1</name>
<feature type="region of interest" description="Disordered" evidence="6">
    <location>
        <begin position="298"/>
        <end position="329"/>
    </location>
</feature>
<dbReference type="AlphaFoldDB" id="A0A067MPM9"/>
<dbReference type="Pfam" id="PF17403">
    <property type="entry name" value="Nrap_D2"/>
    <property type="match status" value="1"/>
</dbReference>
<evidence type="ECO:0000313" key="13">
    <source>
        <dbReference type="EMBL" id="KDQ16670.1"/>
    </source>
</evidence>
<dbReference type="InterPro" id="IPR005554">
    <property type="entry name" value="NOL6/Upt22"/>
</dbReference>
<feature type="domain" description="Nrap protein" evidence="10">
    <location>
        <begin position="705"/>
        <end position="902"/>
    </location>
</feature>
<dbReference type="GO" id="GO:0034456">
    <property type="term" value="C:UTP-C complex"/>
    <property type="evidence" value="ECO:0007669"/>
    <property type="project" value="TreeGrafter"/>
</dbReference>
<dbReference type="OrthoDB" id="10251401at2759"/>
<dbReference type="PANTHER" id="PTHR17972">
    <property type="entry name" value="NUCLEOLAR RNA-ASSOCIATED PROTEIN"/>
    <property type="match status" value="1"/>
</dbReference>
<sequence length="1220" mass="135115">MVKPPKRKNTGDIRKGKAKRLHIAEDDADQVISDDGEQPLQTAHATESGSSDDEDEEGDDPLQSESRKPGPPPKPSAWKAPTTEELRTLKDSTELFKSNAFKLKVDALLPTVRPKASYKPSLEQFLMSLHFHIMSLPAIPAQHPLEAARSLAKKKKGQSGVAVPYVTPLPTEETNWKVGFEKPSDIKVVGSWANGLSVLGKDGRGFVVDVAVEMPSTLFQEKDYLNGRYFNKRAYYLSVLASSIASNSALGVDVLFESSQDNARRTNILLRPVKGSTNDFSKLRASVRLIPCLSPSSPIPQHRLSPSHSNIRTPAPSPESSESQHPTPLYNTDLLRSFTPLSHLLSIYNLNAEVPSFNDGLALLRVWANQRGYGGGSRTVVGFESLGGWWPLLLGYLIKGREETGLGGKKKGKGKTIGRGLSSYQLFRAAMDFLAHHDFTNDPVFMKTSDGHKFTVSEYSDHHQATFVDDSSIVNLLAGVPLTSLELLQHEGRMTLQLLDHESGDPFDALFMKDLREPQTKFDVVIRVDIAGAKARKQNPLDVLDHSSAVSALVHSLGSVIRQALGTRVKVAAMLQPSSQPRPLDQSRPVSSTLLEIGLVLDPTQAPRLVDHGPPADDVEGGENFRDFWGEKAELRRFKDGSISESVVWEVGKDPQDRQNIPGRIVQHVLHRHFGIEGDKIAAFQPQYMSVLTIPADVERILVPAATNSTSFRPVMDAFDQLNKTLKAMDVIPLSLVTMSPVSDGLRYASALPPFAVDLERYAALPDCAKHIPAFDVTLQFERSAKWADDLCAIQKLKLAFFERIATGLSDALPGTKAAVALDRYAQDIEDNCSLEMLLPSGFAFRARIYHDREQTLLERILADKKDTPDSKRREAQAALDLHRRRFIAAPRHHAAITALYHRSPSFSPCVRLVKRWFSSHYISPHISPELIELLCAHVYLSPGSSDAPGSAPTGFARIMAFLKGWNWREELVTVPLYSAAGVEPQNRVKFPDHKQFQAQEAFKTARAIDPAFHKATWCIATEEDLDGTAWSLGGPKGIVADRVRQLATASLACLEAGVTEGNLNVQAMFNHPLDDYDFVIHMDPSVLPRYYQNVVADSSVWSSKTKYINLVPKDKPKEESQPKVDWDPGMLFFRDLERIYGDSMILFYDPLGGANIGGVWNPQMRQKKNFKVFLGFSSLPGWGEGKDNKKPVVTINEDAILIEIERMGQGLVKSISKRT</sequence>
<dbReference type="GO" id="GO:0032545">
    <property type="term" value="C:CURI complex"/>
    <property type="evidence" value="ECO:0007669"/>
    <property type="project" value="TreeGrafter"/>
</dbReference>
<organism evidence="13 14">
    <name type="scientific">Botryobasidium botryosum (strain FD-172 SS1)</name>
    <dbReference type="NCBI Taxonomy" id="930990"/>
    <lineage>
        <taxon>Eukaryota</taxon>
        <taxon>Fungi</taxon>
        <taxon>Dikarya</taxon>
        <taxon>Basidiomycota</taxon>
        <taxon>Agaricomycotina</taxon>
        <taxon>Agaricomycetes</taxon>
        <taxon>Cantharellales</taxon>
        <taxon>Botryobasidiaceae</taxon>
        <taxon>Botryobasidium</taxon>
    </lineage>
</organism>
<comment type="similarity">
    <text evidence="2 5">Belongs to the NRAP family.</text>
</comment>
<dbReference type="Pfam" id="PF17404">
    <property type="entry name" value="Nrap_D3"/>
    <property type="match status" value="1"/>
</dbReference>
<keyword evidence="5" id="KW-0687">Ribonucleoprotein</keyword>
<feature type="compositionally biased region" description="Acidic residues" evidence="6">
    <location>
        <begin position="50"/>
        <end position="62"/>
    </location>
</feature>
<dbReference type="InterPro" id="IPR035369">
    <property type="entry name" value="Nrap_D4"/>
</dbReference>
<proteinExistence type="inferred from homology"/>
<gene>
    <name evidence="13" type="ORF">BOTBODRAFT_30589</name>
</gene>
<dbReference type="FunCoup" id="A0A067MPM9">
    <property type="interactions" value="642"/>
</dbReference>
<dbReference type="InterPro" id="IPR035082">
    <property type="entry name" value="Nrap_D1"/>
</dbReference>
<dbReference type="Pfam" id="PF03813">
    <property type="entry name" value="Nrap"/>
    <property type="match status" value="1"/>
</dbReference>
<keyword evidence="3 5" id="KW-0694">RNA-binding</keyword>
<dbReference type="InterPro" id="IPR035368">
    <property type="entry name" value="Nrap_D3"/>
</dbReference>
<evidence type="ECO:0000313" key="14">
    <source>
        <dbReference type="Proteomes" id="UP000027195"/>
    </source>
</evidence>
<evidence type="ECO:0000256" key="3">
    <source>
        <dbReference type="ARBA" id="ARBA00022884"/>
    </source>
</evidence>
<protein>
    <recommendedName>
        <fullName evidence="5">U3 small nucleolar RNA-associated protein 22</fullName>
    </recommendedName>
</protein>
<accession>A0A067MPM9</accession>
<evidence type="ECO:0000256" key="1">
    <source>
        <dbReference type="ARBA" id="ARBA00004604"/>
    </source>
</evidence>
<feature type="domain" description="Nrap protein" evidence="12">
    <location>
        <begin position="1074"/>
        <end position="1216"/>
    </location>
</feature>
<feature type="compositionally biased region" description="Polar residues" evidence="6">
    <location>
        <begin position="304"/>
        <end position="329"/>
    </location>
</feature>
<feature type="domain" description="Nrap protein" evidence="9">
    <location>
        <begin position="519"/>
        <end position="674"/>
    </location>
</feature>
<dbReference type="Proteomes" id="UP000027195">
    <property type="component" value="Unassembled WGS sequence"/>
</dbReference>
<dbReference type="GO" id="GO:0003723">
    <property type="term" value="F:RNA binding"/>
    <property type="evidence" value="ECO:0007669"/>
    <property type="project" value="UniProtKB-KW"/>
</dbReference>
<dbReference type="EMBL" id="KL198026">
    <property type="protein sequence ID" value="KDQ16670.1"/>
    <property type="molecule type" value="Genomic_DNA"/>
</dbReference>
<dbReference type="InterPro" id="IPR035371">
    <property type="entry name" value="Nrap_D6"/>
</dbReference>
<dbReference type="GO" id="GO:0006409">
    <property type="term" value="P:tRNA export from nucleus"/>
    <property type="evidence" value="ECO:0007669"/>
    <property type="project" value="TreeGrafter"/>
</dbReference>
<dbReference type="STRING" id="930990.A0A067MPM9"/>
<feature type="region of interest" description="Disordered" evidence="6">
    <location>
        <begin position="1"/>
        <end position="83"/>
    </location>
</feature>
<dbReference type="InterPro" id="IPR035367">
    <property type="entry name" value="Nrap_D2"/>
</dbReference>
<keyword evidence="14" id="KW-1185">Reference proteome</keyword>